<proteinExistence type="predicted"/>
<dbReference type="Gene3D" id="1.10.260.40">
    <property type="entry name" value="lambda repressor-like DNA-binding domains"/>
    <property type="match status" value="1"/>
</dbReference>
<dbReference type="GO" id="GO:0003677">
    <property type="term" value="F:DNA binding"/>
    <property type="evidence" value="ECO:0007669"/>
    <property type="project" value="UniProtKB-KW"/>
</dbReference>
<dbReference type="SMART" id="SM00530">
    <property type="entry name" value="HTH_XRE"/>
    <property type="match status" value="1"/>
</dbReference>
<name>A0A223V3R5_9FLAO</name>
<dbReference type="PANTHER" id="PTHR46797:SF1">
    <property type="entry name" value="METHYLPHOSPHONATE SYNTHASE"/>
    <property type="match status" value="1"/>
</dbReference>
<dbReference type="RefSeq" id="WP_094996665.1">
    <property type="nucleotide sequence ID" value="NZ_BMJL01000006.1"/>
</dbReference>
<dbReference type="InterPro" id="IPR001387">
    <property type="entry name" value="Cro/C1-type_HTH"/>
</dbReference>
<reference evidence="2 3" key="1">
    <citation type="submission" date="2017-08" db="EMBL/GenBank/DDBJ databases">
        <title>The complete genome sequence of Maribacter sp. B1, isolated from deep-sea sediment.</title>
        <authorList>
            <person name="Wu Y.-H."/>
            <person name="Cheng H."/>
            <person name="Xu X.-W."/>
        </authorList>
    </citation>
    <scope>NUCLEOTIDE SEQUENCE [LARGE SCALE GENOMIC DNA]</scope>
    <source>
        <strain evidence="2 3">B1</strain>
    </source>
</reference>
<dbReference type="InterPro" id="IPR050807">
    <property type="entry name" value="TransReg_Diox_bact_type"/>
</dbReference>
<organism evidence="2 3">
    <name type="scientific">Maribacter cobaltidurans</name>
    <dbReference type="NCBI Taxonomy" id="1178778"/>
    <lineage>
        <taxon>Bacteria</taxon>
        <taxon>Pseudomonadati</taxon>
        <taxon>Bacteroidota</taxon>
        <taxon>Flavobacteriia</taxon>
        <taxon>Flavobacteriales</taxon>
        <taxon>Flavobacteriaceae</taxon>
        <taxon>Maribacter</taxon>
    </lineage>
</organism>
<dbReference type="PANTHER" id="PTHR46797">
    <property type="entry name" value="HTH-TYPE TRANSCRIPTIONAL REGULATOR"/>
    <property type="match status" value="1"/>
</dbReference>
<dbReference type="Pfam" id="PF01381">
    <property type="entry name" value="HTH_3"/>
    <property type="match status" value="1"/>
</dbReference>
<dbReference type="SUPFAM" id="SSF47413">
    <property type="entry name" value="lambda repressor-like DNA-binding domains"/>
    <property type="match status" value="1"/>
</dbReference>
<dbReference type="Proteomes" id="UP000215244">
    <property type="component" value="Chromosome"/>
</dbReference>
<dbReference type="KEGG" id="marb:CJ263_07305"/>
<gene>
    <name evidence="2" type="ORF">CJ263_07305</name>
</gene>
<keyword evidence="1" id="KW-0238">DNA-binding</keyword>
<dbReference type="EMBL" id="CP022957">
    <property type="protein sequence ID" value="ASV30044.1"/>
    <property type="molecule type" value="Genomic_DNA"/>
</dbReference>
<protein>
    <submittedName>
        <fullName evidence="2">Uncharacterized protein</fullName>
    </submittedName>
</protein>
<dbReference type="AlphaFoldDB" id="A0A223V3R5"/>
<evidence type="ECO:0000313" key="2">
    <source>
        <dbReference type="EMBL" id="ASV30044.1"/>
    </source>
</evidence>
<dbReference type="InterPro" id="IPR010982">
    <property type="entry name" value="Lambda_DNA-bd_dom_sf"/>
</dbReference>
<dbReference type="OrthoDB" id="1261587at2"/>
<sequence>MNLGEAIKTHRKKLGLSQGDLAQSCDITQSYLSMIEKNKKEPNLSTLKVLSEKLNIPLPVLFFKSLDDADIPESKKEAYGVVSESLNNLVNSLFFAENYD</sequence>
<accession>A0A223V3R5</accession>
<dbReference type="PROSITE" id="PS50943">
    <property type="entry name" value="HTH_CROC1"/>
    <property type="match status" value="1"/>
</dbReference>
<evidence type="ECO:0000313" key="3">
    <source>
        <dbReference type="Proteomes" id="UP000215244"/>
    </source>
</evidence>
<dbReference type="GO" id="GO:0005829">
    <property type="term" value="C:cytosol"/>
    <property type="evidence" value="ECO:0007669"/>
    <property type="project" value="TreeGrafter"/>
</dbReference>
<keyword evidence="3" id="KW-1185">Reference proteome</keyword>
<dbReference type="GO" id="GO:0003700">
    <property type="term" value="F:DNA-binding transcription factor activity"/>
    <property type="evidence" value="ECO:0007669"/>
    <property type="project" value="TreeGrafter"/>
</dbReference>
<evidence type="ECO:0000256" key="1">
    <source>
        <dbReference type="ARBA" id="ARBA00023125"/>
    </source>
</evidence>
<dbReference type="CDD" id="cd00093">
    <property type="entry name" value="HTH_XRE"/>
    <property type="match status" value="1"/>
</dbReference>